<evidence type="ECO:0000256" key="2">
    <source>
        <dbReference type="PROSITE-ProRule" id="PRU00047"/>
    </source>
</evidence>
<comment type="caution">
    <text evidence="5">The sequence shown here is derived from an EMBL/GenBank/DDBJ whole genome shotgun (WGS) entry which is preliminary data.</text>
</comment>
<dbReference type="GO" id="GO:0006397">
    <property type="term" value="P:mRNA processing"/>
    <property type="evidence" value="ECO:0007669"/>
    <property type="project" value="UniProtKB-KW"/>
</dbReference>
<evidence type="ECO:0000256" key="1">
    <source>
        <dbReference type="ARBA" id="ARBA00022664"/>
    </source>
</evidence>
<keyword evidence="1" id="KW-0507">mRNA processing</keyword>
<reference evidence="5 6" key="1">
    <citation type="journal article" date="2020" name="ISME J.">
        <title>Uncovering the hidden diversity of litter-decomposition mechanisms in mushroom-forming fungi.</title>
        <authorList>
            <person name="Floudas D."/>
            <person name="Bentzer J."/>
            <person name="Ahren D."/>
            <person name="Johansson T."/>
            <person name="Persson P."/>
            <person name="Tunlid A."/>
        </authorList>
    </citation>
    <scope>NUCLEOTIDE SEQUENCE [LARGE SCALE GENOMIC DNA]</scope>
    <source>
        <strain evidence="5 6">CBS 291.85</strain>
    </source>
</reference>
<evidence type="ECO:0000313" key="5">
    <source>
        <dbReference type="EMBL" id="KAF5364640.1"/>
    </source>
</evidence>
<dbReference type="EMBL" id="JAACJM010000032">
    <property type="protein sequence ID" value="KAF5364640.1"/>
    <property type="molecule type" value="Genomic_DNA"/>
</dbReference>
<dbReference type="PROSITE" id="PS50158">
    <property type="entry name" value="ZF_CCHC"/>
    <property type="match status" value="1"/>
</dbReference>
<feature type="domain" description="CCHC-type" evidence="4">
    <location>
        <begin position="44"/>
        <end position="59"/>
    </location>
</feature>
<feature type="compositionally biased region" description="Polar residues" evidence="3">
    <location>
        <begin position="74"/>
        <end position="92"/>
    </location>
</feature>
<dbReference type="SUPFAM" id="SSF57756">
    <property type="entry name" value="Retrovirus zinc finger-like domains"/>
    <property type="match status" value="1"/>
</dbReference>
<organism evidence="5 6">
    <name type="scientific">Tetrapyrgos nigripes</name>
    <dbReference type="NCBI Taxonomy" id="182062"/>
    <lineage>
        <taxon>Eukaryota</taxon>
        <taxon>Fungi</taxon>
        <taxon>Dikarya</taxon>
        <taxon>Basidiomycota</taxon>
        <taxon>Agaricomycotina</taxon>
        <taxon>Agaricomycetes</taxon>
        <taxon>Agaricomycetidae</taxon>
        <taxon>Agaricales</taxon>
        <taxon>Marasmiineae</taxon>
        <taxon>Marasmiaceae</taxon>
        <taxon>Tetrapyrgos</taxon>
    </lineage>
</organism>
<feature type="region of interest" description="Disordered" evidence="3">
    <location>
        <begin position="59"/>
        <end position="92"/>
    </location>
</feature>
<gene>
    <name evidence="5" type="ORF">D9758_005594</name>
</gene>
<evidence type="ECO:0000256" key="3">
    <source>
        <dbReference type="SAM" id="MobiDB-lite"/>
    </source>
</evidence>
<dbReference type="InterPro" id="IPR036875">
    <property type="entry name" value="Znf_CCHC_sf"/>
</dbReference>
<keyword evidence="2" id="KW-0863">Zinc-finger</keyword>
<accession>A0A8H5LNZ5</accession>
<dbReference type="InterPro" id="IPR001878">
    <property type="entry name" value="Znf_CCHC"/>
</dbReference>
<keyword evidence="6" id="KW-1185">Reference proteome</keyword>
<feature type="compositionally biased region" description="Basic and acidic residues" evidence="3">
    <location>
        <begin position="32"/>
        <end position="41"/>
    </location>
</feature>
<dbReference type="OrthoDB" id="515270at2759"/>
<dbReference type="AlphaFoldDB" id="A0A8H5LNZ5"/>
<dbReference type="GO" id="GO:0008270">
    <property type="term" value="F:zinc ion binding"/>
    <property type="evidence" value="ECO:0007669"/>
    <property type="project" value="UniProtKB-KW"/>
</dbReference>
<keyword evidence="2" id="KW-0862">Zinc</keyword>
<protein>
    <recommendedName>
        <fullName evidence="4">CCHC-type domain-containing protein</fullName>
    </recommendedName>
</protein>
<keyword evidence="2" id="KW-0479">Metal-binding</keyword>
<feature type="compositionally biased region" description="Polar residues" evidence="3">
    <location>
        <begin position="13"/>
        <end position="26"/>
    </location>
</feature>
<proteinExistence type="predicted"/>
<sequence>MGGSRTRSMEVNAFQNNTPGASSNTKYPPKLTNEEREKMKKEGRCFGCRKKGHTTWNCPMFPRSTTTNPNNTTWKPSIRTTMTTTEPLSSETNTTMKDITEFTAKIRSLSEEEKEKAAGYLKDLVTQTDF</sequence>
<feature type="region of interest" description="Disordered" evidence="3">
    <location>
        <begin position="1"/>
        <end position="41"/>
    </location>
</feature>
<dbReference type="Gene3D" id="4.10.60.10">
    <property type="entry name" value="Zinc finger, CCHC-type"/>
    <property type="match status" value="1"/>
</dbReference>
<evidence type="ECO:0000259" key="4">
    <source>
        <dbReference type="PROSITE" id="PS50158"/>
    </source>
</evidence>
<evidence type="ECO:0000313" key="6">
    <source>
        <dbReference type="Proteomes" id="UP000559256"/>
    </source>
</evidence>
<name>A0A8H5LNZ5_9AGAR</name>
<dbReference type="GO" id="GO:0003676">
    <property type="term" value="F:nucleic acid binding"/>
    <property type="evidence" value="ECO:0007669"/>
    <property type="project" value="InterPro"/>
</dbReference>
<dbReference type="Proteomes" id="UP000559256">
    <property type="component" value="Unassembled WGS sequence"/>
</dbReference>